<protein>
    <submittedName>
        <fullName evidence="1">Uncharacterized protein</fullName>
    </submittedName>
</protein>
<dbReference type="EMBL" id="CAADFW010000005">
    <property type="protein sequence ID" value="VFK54511.1"/>
    <property type="molecule type" value="Genomic_DNA"/>
</dbReference>
<accession>A0A450ZL60</accession>
<gene>
    <name evidence="1" type="ORF">BECKTC1821F_GA0114240_100554</name>
</gene>
<sequence>MRSLDFEFEEFHVPETICHLPKSFNTHQTIAAFFGTKKIIVENKRKPSQGKCFLAKYAWERISSKRLFVRSNWNANRPSG</sequence>
<proteinExistence type="predicted"/>
<name>A0A450ZL60_9GAMM</name>
<reference evidence="1" key="1">
    <citation type="submission" date="2019-02" db="EMBL/GenBank/DDBJ databases">
        <authorList>
            <person name="Gruber-Vodicka R. H."/>
            <person name="Seah K. B. B."/>
        </authorList>
    </citation>
    <scope>NUCLEOTIDE SEQUENCE</scope>
    <source>
        <strain evidence="1">BECK_BZ126</strain>
    </source>
</reference>
<organism evidence="1">
    <name type="scientific">Candidatus Kentrum sp. TC</name>
    <dbReference type="NCBI Taxonomy" id="2126339"/>
    <lineage>
        <taxon>Bacteria</taxon>
        <taxon>Pseudomonadati</taxon>
        <taxon>Pseudomonadota</taxon>
        <taxon>Gammaproteobacteria</taxon>
        <taxon>Candidatus Kentrum</taxon>
    </lineage>
</organism>
<dbReference type="AlphaFoldDB" id="A0A450ZL60"/>
<evidence type="ECO:0000313" key="1">
    <source>
        <dbReference type="EMBL" id="VFK54511.1"/>
    </source>
</evidence>